<evidence type="ECO:0000313" key="1">
    <source>
        <dbReference type="EMBL" id="KAL0115164.1"/>
    </source>
</evidence>
<accession>A0AAW2FGR8</accession>
<reference evidence="1 2" key="1">
    <citation type="submission" date="2023-03" db="EMBL/GenBank/DDBJ databases">
        <title>High recombination rates correlate with genetic variation in Cardiocondyla obscurior ants.</title>
        <authorList>
            <person name="Errbii M."/>
        </authorList>
    </citation>
    <scope>NUCLEOTIDE SEQUENCE [LARGE SCALE GENOMIC DNA]</scope>
    <source>
        <strain evidence="1">Alpha-2009</strain>
        <tissue evidence="1">Whole body</tissue>
    </source>
</reference>
<evidence type="ECO:0000313" key="2">
    <source>
        <dbReference type="Proteomes" id="UP001430953"/>
    </source>
</evidence>
<gene>
    <name evidence="1" type="ORF">PUN28_010636</name>
</gene>
<proteinExistence type="predicted"/>
<dbReference type="AlphaFoldDB" id="A0AAW2FGR8"/>
<name>A0AAW2FGR8_9HYME</name>
<comment type="caution">
    <text evidence="1">The sequence shown here is derived from an EMBL/GenBank/DDBJ whole genome shotgun (WGS) entry which is preliminary data.</text>
</comment>
<dbReference type="Proteomes" id="UP001430953">
    <property type="component" value="Unassembled WGS sequence"/>
</dbReference>
<dbReference type="EMBL" id="JADYXP020000010">
    <property type="protein sequence ID" value="KAL0115164.1"/>
    <property type="molecule type" value="Genomic_DNA"/>
</dbReference>
<organism evidence="1 2">
    <name type="scientific">Cardiocondyla obscurior</name>
    <dbReference type="NCBI Taxonomy" id="286306"/>
    <lineage>
        <taxon>Eukaryota</taxon>
        <taxon>Metazoa</taxon>
        <taxon>Ecdysozoa</taxon>
        <taxon>Arthropoda</taxon>
        <taxon>Hexapoda</taxon>
        <taxon>Insecta</taxon>
        <taxon>Pterygota</taxon>
        <taxon>Neoptera</taxon>
        <taxon>Endopterygota</taxon>
        <taxon>Hymenoptera</taxon>
        <taxon>Apocrita</taxon>
        <taxon>Aculeata</taxon>
        <taxon>Formicoidea</taxon>
        <taxon>Formicidae</taxon>
        <taxon>Myrmicinae</taxon>
        <taxon>Cardiocondyla</taxon>
    </lineage>
</organism>
<keyword evidence="2" id="KW-1185">Reference proteome</keyword>
<protein>
    <submittedName>
        <fullName evidence="1">Uncharacterized protein</fullName>
    </submittedName>
</protein>
<sequence length="71" mass="7978">MLRAGFRAACSDVRSRRKCMHLAGLSRIFLLQKSSVRFNSSSRTNSHHNATVKSSVRHFVSSGALDSPRFR</sequence>